<evidence type="ECO:0000313" key="2">
    <source>
        <dbReference type="Proteomes" id="UP000289465"/>
    </source>
</evidence>
<organism evidence="1 2">
    <name type="scientific">Achromobacter veterisilvae</name>
    <dbReference type="NCBI Taxonomy" id="2069367"/>
    <lineage>
        <taxon>Bacteria</taxon>
        <taxon>Pseudomonadati</taxon>
        <taxon>Pseudomonadota</taxon>
        <taxon>Betaproteobacteria</taxon>
        <taxon>Burkholderiales</taxon>
        <taxon>Alcaligenaceae</taxon>
        <taxon>Achromobacter</taxon>
    </lineage>
</organism>
<protein>
    <submittedName>
        <fullName evidence="1">Uncharacterized protein</fullName>
    </submittedName>
</protein>
<gene>
    <name evidence="1" type="ORF">AVE30378_02650</name>
</gene>
<name>A0A446CIL9_9BURK</name>
<evidence type="ECO:0000313" key="1">
    <source>
        <dbReference type="EMBL" id="SSW67613.1"/>
    </source>
</evidence>
<accession>A0A446CIL9</accession>
<dbReference type="EMBL" id="UFQC01000012">
    <property type="protein sequence ID" value="SSW67613.1"/>
    <property type="molecule type" value="Genomic_DNA"/>
</dbReference>
<dbReference type="Proteomes" id="UP000289465">
    <property type="component" value="Unassembled WGS sequence"/>
</dbReference>
<proteinExistence type="predicted"/>
<reference evidence="1 2" key="1">
    <citation type="submission" date="2018-07" db="EMBL/GenBank/DDBJ databases">
        <authorList>
            <person name="Peeters C."/>
        </authorList>
    </citation>
    <scope>NUCLEOTIDE SEQUENCE [LARGE SCALE GENOMIC DNA]</scope>
    <source>
        <strain evidence="1 2">LMG 30378</strain>
    </source>
</reference>
<sequence length="37" mass="3830">MAGATSAAAGKPDIKLCAAPMIPRYAWRLDGLPCPSK</sequence>
<dbReference type="AlphaFoldDB" id="A0A446CIL9"/>